<evidence type="ECO:0000313" key="1">
    <source>
        <dbReference type="EMBL" id="EMS79195.1"/>
    </source>
</evidence>
<dbReference type="RefSeq" id="WP_006966283.1">
    <property type="nucleotide sequence ID" value="NZ_APJX01000005.1"/>
</dbReference>
<keyword evidence="2" id="KW-1185">Reference proteome</keyword>
<dbReference type="AlphaFoldDB" id="S0FWX0"/>
<organism evidence="1 2">
    <name type="scientific">Desulfotignum phosphitoxidans DSM 13687</name>
    <dbReference type="NCBI Taxonomy" id="1286635"/>
    <lineage>
        <taxon>Bacteria</taxon>
        <taxon>Pseudomonadati</taxon>
        <taxon>Thermodesulfobacteriota</taxon>
        <taxon>Desulfobacteria</taxon>
        <taxon>Desulfobacterales</taxon>
        <taxon>Desulfobacteraceae</taxon>
        <taxon>Desulfotignum</taxon>
    </lineage>
</organism>
<gene>
    <name evidence="1" type="ORF">Dpo_5c01180</name>
</gene>
<evidence type="ECO:0000313" key="2">
    <source>
        <dbReference type="Proteomes" id="UP000014216"/>
    </source>
</evidence>
<dbReference type="Proteomes" id="UP000014216">
    <property type="component" value="Unassembled WGS sequence"/>
</dbReference>
<protein>
    <submittedName>
        <fullName evidence="1">Uncharacterized protein</fullName>
    </submittedName>
</protein>
<accession>S0FWX0</accession>
<proteinExistence type="predicted"/>
<comment type="caution">
    <text evidence="1">The sequence shown here is derived from an EMBL/GenBank/DDBJ whole genome shotgun (WGS) entry which is preliminary data.</text>
</comment>
<sequence>MNALSYNLASSRSTDMGRYHTRDLGGAFVVSYVKDYCNDMLANDATFPKTSKRSIKIQQLDYSLHNNTSALDKIIDNFDLIDTGAVELFLTEHPEIIPTVNESFYKIKEYFPEDINLTLEIFTDPESSQKSLLLRIFSKLPVEEAMEKLEALDRNWFLEKFLSSDNLFSITLDFE</sequence>
<dbReference type="EMBL" id="APJX01000005">
    <property type="protein sequence ID" value="EMS79195.1"/>
    <property type="molecule type" value="Genomic_DNA"/>
</dbReference>
<name>S0FWX0_9BACT</name>
<reference evidence="1 2" key="1">
    <citation type="journal article" date="2013" name="Genome Announc.">
        <title>Draft Genome Sequence of Desulfotignum phosphitoxidans DSM 13687 Strain FiPS-3.</title>
        <authorList>
            <person name="Poehlein A."/>
            <person name="Daniel R."/>
            <person name="Simeonova D.D."/>
        </authorList>
    </citation>
    <scope>NUCLEOTIDE SEQUENCE [LARGE SCALE GENOMIC DNA]</scope>
    <source>
        <strain evidence="1 2">DSM 13687</strain>
    </source>
</reference>